<dbReference type="Proteomes" id="UP000235371">
    <property type="component" value="Unassembled WGS sequence"/>
</dbReference>
<protein>
    <recommendedName>
        <fullName evidence="3">Zn(2)-C6 fungal-type domain-containing protein</fullName>
    </recommendedName>
</protein>
<accession>A0A2J6TCZ1</accession>
<evidence type="ECO:0008006" key="3">
    <source>
        <dbReference type="Google" id="ProtNLM"/>
    </source>
</evidence>
<dbReference type="InParanoid" id="A0A2J6TCZ1"/>
<evidence type="ECO:0000313" key="2">
    <source>
        <dbReference type="Proteomes" id="UP000235371"/>
    </source>
</evidence>
<organism evidence="1 2">
    <name type="scientific">Hyaloscypha bicolor E</name>
    <dbReference type="NCBI Taxonomy" id="1095630"/>
    <lineage>
        <taxon>Eukaryota</taxon>
        <taxon>Fungi</taxon>
        <taxon>Dikarya</taxon>
        <taxon>Ascomycota</taxon>
        <taxon>Pezizomycotina</taxon>
        <taxon>Leotiomycetes</taxon>
        <taxon>Helotiales</taxon>
        <taxon>Hyaloscyphaceae</taxon>
        <taxon>Hyaloscypha</taxon>
        <taxon>Hyaloscypha bicolor</taxon>
    </lineage>
</organism>
<dbReference type="Pfam" id="PF11951">
    <property type="entry name" value="Fungal_trans_2"/>
    <property type="match status" value="1"/>
</dbReference>
<name>A0A2J6TCZ1_9HELO</name>
<proteinExistence type="predicted"/>
<keyword evidence="2" id="KW-1185">Reference proteome</keyword>
<dbReference type="AlphaFoldDB" id="A0A2J6TCZ1"/>
<dbReference type="GeneID" id="36588153"/>
<gene>
    <name evidence="1" type="ORF">K444DRAFT_612144</name>
</gene>
<dbReference type="RefSeq" id="XP_024737777.1">
    <property type="nucleotide sequence ID" value="XM_024880076.1"/>
</dbReference>
<dbReference type="EMBL" id="KZ613787">
    <property type="protein sequence ID" value="PMD60873.1"/>
    <property type="molecule type" value="Genomic_DNA"/>
</dbReference>
<dbReference type="OrthoDB" id="3516997at2759"/>
<dbReference type="InterPro" id="IPR021858">
    <property type="entry name" value="Fun_TF"/>
</dbReference>
<reference evidence="1 2" key="1">
    <citation type="submission" date="2016-04" db="EMBL/GenBank/DDBJ databases">
        <title>A degradative enzymes factory behind the ericoid mycorrhizal symbiosis.</title>
        <authorList>
            <consortium name="DOE Joint Genome Institute"/>
            <person name="Martino E."/>
            <person name="Morin E."/>
            <person name="Grelet G."/>
            <person name="Kuo A."/>
            <person name="Kohler A."/>
            <person name="Daghino S."/>
            <person name="Barry K."/>
            <person name="Choi C."/>
            <person name="Cichocki N."/>
            <person name="Clum A."/>
            <person name="Copeland A."/>
            <person name="Hainaut M."/>
            <person name="Haridas S."/>
            <person name="Labutti K."/>
            <person name="Lindquist E."/>
            <person name="Lipzen A."/>
            <person name="Khouja H.-R."/>
            <person name="Murat C."/>
            <person name="Ohm R."/>
            <person name="Olson A."/>
            <person name="Spatafora J."/>
            <person name="Veneault-Fourrey C."/>
            <person name="Henrissat B."/>
            <person name="Grigoriev I."/>
            <person name="Martin F."/>
            <person name="Perotto S."/>
        </authorList>
    </citation>
    <scope>NUCLEOTIDE SEQUENCE [LARGE SCALE GENOMIC DNA]</scope>
    <source>
        <strain evidence="1 2">E</strain>
    </source>
</reference>
<evidence type="ECO:0000313" key="1">
    <source>
        <dbReference type="EMBL" id="PMD60873.1"/>
    </source>
</evidence>
<sequence>MGEAEQTTCVDGAFLSARLLWQLVSQTRVIISVLKTDRVIRRKVSIQTIYSSKEQCSRDLPQGRRNGSTTSLTITHTVKRRKSRWRRPGPKKRFACYLCRLENTNCNDPPPPYSEISHLSRKHSFVCLPIHDTHPPTPPLRRSSLPYIRRGALYLFSNPPPQLPVFPISQRDAYYFQYLVSLRTNPSSPDFKSPIWALLLQVTHFEPSLRHLVLATAIMHHSNHVNICVNYSSIIASLHSSASYHSSKAVRLLSQQLSKIQGKADTVTWELSFMACYLFTEFQSILGNEKGAHVWLRKGFRLLKAMAK</sequence>